<comment type="similarity">
    <text evidence="1">Belongs to the FlgM family.</text>
</comment>
<dbReference type="EMBL" id="CP000155">
    <property type="protein sequence ID" value="ABC31419.1"/>
    <property type="molecule type" value="Genomic_DNA"/>
</dbReference>
<evidence type="ECO:0000259" key="10">
    <source>
        <dbReference type="Pfam" id="PF04316"/>
    </source>
</evidence>
<dbReference type="NCBIfam" id="TIGR03824">
    <property type="entry name" value="FlgM_jcvi"/>
    <property type="match status" value="1"/>
</dbReference>
<keyword evidence="11" id="KW-0282">Flagellum</keyword>
<dbReference type="eggNOG" id="COG2747">
    <property type="taxonomic scope" value="Bacteria"/>
</dbReference>
<keyword evidence="5" id="KW-0805">Transcription regulation</keyword>
<comment type="function">
    <text evidence="7">Responsible for the coupling of flagellin expression to flagellar assembly by preventing expression of the flagellin genes when a component of the middle class of proteins is defective. It negatively regulates flagellar genes by inhibiting the activity of FliA by directly binding to FliA.</text>
</comment>
<gene>
    <name evidence="11" type="ordered locus">HCH_04721</name>
</gene>
<evidence type="ECO:0000256" key="9">
    <source>
        <dbReference type="SAM" id="MobiDB-lite"/>
    </source>
</evidence>
<keyword evidence="12" id="KW-1185">Reference proteome</keyword>
<evidence type="ECO:0000313" key="11">
    <source>
        <dbReference type="EMBL" id="ABC31419.1"/>
    </source>
</evidence>
<reference evidence="11 12" key="1">
    <citation type="journal article" date="2005" name="Nucleic Acids Res.">
        <title>Genomic blueprint of Hahella chejuensis, a marine microbe producing an algicidal agent.</title>
        <authorList>
            <person name="Jeong H."/>
            <person name="Yim J.H."/>
            <person name="Lee C."/>
            <person name="Choi S.-H."/>
            <person name="Park Y.K."/>
            <person name="Yoon S.H."/>
            <person name="Hur C.-G."/>
            <person name="Kang H.-Y."/>
            <person name="Kim D."/>
            <person name="Lee H.H."/>
            <person name="Park K.H."/>
            <person name="Park S.-H."/>
            <person name="Park H.-S."/>
            <person name="Lee H.K."/>
            <person name="Oh T.K."/>
            <person name="Kim J.F."/>
        </authorList>
    </citation>
    <scope>NUCLEOTIDE SEQUENCE [LARGE SCALE GENOMIC DNA]</scope>
    <source>
        <strain evidence="11 12">KCTC 2396</strain>
    </source>
</reference>
<organism evidence="11 12">
    <name type="scientific">Hahella chejuensis (strain KCTC 2396)</name>
    <dbReference type="NCBI Taxonomy" id="349521"/>
    <lineage>
        <taxon>Bacteria</taxon>
        <taxon>Pseudomonadati</taxon>
        <taxon>Pseudomonadota</taxon>
        <taxon>Gammaproteobacteria</taxon>
        <taxon>Oceanospirillales</taxon>
        <taxon>Hahellaceae</taxon>
        <taxon>Hahella</taxon>
    </lineage>
</organism>
<dbReference type="AlphaFoldDB" id="Q2SD55"/>
<evidence type="ECO:0000256" key="7">
    <source>
        <dbReference type="ARBA" id="ARBA00024739"/>
    </source>
</evidence>
<evidence type="ECO:0000256" key="4">
    <source>
        <dbReference type="ARBA" id="ARBA00022795"/>
    </source>
</evidence>
<evidence type="ECO:0000313" key="12">
    <source>
        <dbReference type="Proteomes" id="UP000000238"/>
    </source>
</evidence>
<feature type="domain" description="Anti-sigma-28 factor FlgM C-terminal" evidence="10">
    <location>
        <begin position="45"/>
        <end position="99"/>
    </location>
</feature>
<accession>Q2SD55</accession>
<dbReference type="InterPro" id="IPR007412">
    <property type="entry name" value="FlgM"/>
</dbReference>
<name>Q2SD55_HAHCH</name>
<dbReference type="RefSeq" id="WP_011398484.1">
    <property type="nucleotide sequence ID" value="NC_007645.1"/>
</dbReference>
<dbReference type="InterPro" id="IPR031316">
    <property type="entry name" value="FlgM_C"/>
</dbReference>
<evidence type="ECO:0000256" key="2">
    <source>
        <dbReference type="ARBA" id="ARBA00017823"/>
    </source>
</evidence>
<sequence length="104" mass="11381">MNIKGVGSPPVNDIKSRENLQKTEKVDVDAGKNAAAPEKSGDSGDKVVLSSQAQNIRKVEQQLAKLPDVDNERVEKIKKALADGSYQINSRSVAEKLLNFEQDF</sequence>
<protein>
    <recommendedName>
        <fullName evidence="2">Negative regulator of flagellin synthesis</fullName>
    </recommendedName>
    <alternativeName>
        <fullName evidence="8">Anti-sigma-28 factor</fullName>
    </alternativeName>
</protein>
<feature type="compositionally biased region" description="Basic and acidic residues" evidence="9">
    <location>
        <begin position="14"/>
        <end position="30"/>
    </location>
</feature>
<dbReference type="Pfam" id="PF04316">
    <property type="entry name" value="FlgM"/>
    <property type="match status" value="1"/>
</dbReference>
<feature type="region of interest" description="Disordered" evidence="9">
    <location>
        <begin position="1"/>
        <end position="46"/>
    </location>
</feature>
<evidence type="ECO:0000256" key="8">
    <source>
        <dbReference type="ARBA" id="ARBA00030117"/>
    </source>
</evidence>
<keyword evidence="11" id="KW-0966">Cell projection</keyword>
<dbReference type="OrthoDB" id="6120348at2"/>
<evidence type="ECO:0000256" key="6">
    <source>
        <dbReference type="ARBA" id="ARBA00023163"/>
    </source>
</evidence>
<keyword evidence="11" id="KW-0969">Cilium</keyword>
<dbReference type="GO" id="GO:0045892">
    <property type="term" value="P:negative regulation of DNA-templated transcription"/>
    <property type="evidence" value="ECO:0007669"/>
    <property type="project" value="InterPro"/>
</dbReference>
<dbReference type="Proteomes" id="UP000000238">
    <property type="component" value="Chromosome"/>
</dbReference>
<keyword evidence="4" id="KW-1005">Bacterial flagellum biogenesis</keyword>
<dbReference type="KEGG" id="hch:HCH_04721"/>
<evidence type="ECO:0000256" key="3">
    <source>
        <dbReference type="ARBA" id="ARBA00022491"/>
    </source>
</evidence>
<evidence type="ECO:0000256" key="1">
    <source>
        <dbReference type="ARBA" id="ARBA00005322"/>
    </source>
</evidence>
<keyword evidence="6" id="KW-0804">Transcription</keyword>
<dbReference type="STRING" id="349521.HCH_04721"/>
<dbReference type="GO" id="GO:0044781">
    <property type="term" value="P:bacterial-type flagellum organization"/>
    <property type="evidence" value="ECO:0007669"/>
    <property type="project" value="UniProtKB-KW"/>
</dbReference>
<keyword evidence="3" id="KW-0678">Repressor</keyword>
<proteinExistence type="inferred from homology"/>
<evidence type="ECO:0000256" key="5">
    <source>
        <dbReference type="ARBA" id="ARBA00023015"/>
    </source>
</evidence>
<dbReference type="HOGENOM" id="CLU_149304_0_2_6"/>
<dbReference type="InterPro" id="IPR035890">
    <property type="entry name" value="Anti-sigma-28_factor_FlgM_sf"/>
</dbReference>
<dbReference type="SUPFAM" id="SSF101498">
    <property type="entry name" value="Anti-sigma factor FlgM"/>
    <property type="match status" value="1"/>
</dbReference>